<gene>
    <name evidence="3" type="ORF">BUALT_Bualt08G0009300</name>
</gene>
<dbReference type="EMBL" id="WHWC01000008">
    <property type="protein sequence ID" value="KAG8377256.1"/>
    <property type="molecule type" value="Genomic_DNA"/>
</dbReference>
<accession>A0AAV6X364</accession>
<evidence type="ECO:0000259" key="2">
    <source>
        <dbReference type="Pfam" id="PF10551"/>
    </source>
</evidence>
<comment type="caution">
    <text evidence="3">The sequence shown here is derived from an EMBL/GenBank/DDBJ whole genome shotgun (WGS) entry which is preliminary data.</text>
</comment>
<keyword evidence="4" id="KW-1185">Reference proteome</keyword>
<evidence type="ECO:0000256" key="1">
    <source>
        <dbReference type="SAM" id="MobiDB-lite"/>
    </source>
</evidence>
<dbReference type="InterPro" id="IPR018289">
    <property type="entry name" value="MULE_transposase_dom"/>
</dbReference>
<organism evidence="3 4">
    <name type="scientific">Buddleja alternifolia</name>
    <dbReference type="NCBI Taxonomy" id="168488"/>
    <lineage>
        <taxon>Eukaryota</taxon>
        <taxon>Viridiplantae</taxon>
        <taxon>Streptophyta</taxon>
        <taxon>Embryophyta</taxon>
        <taxon>Tracheophyta</taxon>
        <taxon>Spermatophyta</taxon>
        <taxon>Magnoliopsida</taxon>
        <taxon>eudicotyledons</taxon>
        <taxon>Gunneridae</taxon>
        <taxon>Pentapetalae</taxon>
        <taxon>asterids</taxon>
        <taxon>lamiids</taxon>
        <taxon>Lamiales</taxon>
        <taxon>Scrophulariaceae</taxon>
        <taxon>Buddlejeae</taxon>
        <taxon>Buddleja</taxon>
    </lineage>
</organism>
<feature type="region of interest" description="Disordered" evidence="1">
    <location>
        <begin position="432"/>
        <end position="454"/>
    </location>
</feature>
<dbReference type="PANTHER" id="PTHR31973:SF187">
    <property type="entry name" value="MUTATOR TRANSPOSASE MUDRA PROTEIN"/>
    <property type="match status" value="1"/>
</dbReference>
<evidence type="ECO:0000313" key="4">
    <source>
        <dbReference type="Proteomes" id="UP000826271"/>
    </source>
</evidence>
<dbReference type="Proteomes" id="UP000826271">
    <property type="component" value="Unassembled WGS sequence"/>
</dbReference>
<dbReference type="PANTHER" id="PTHR31973">
    <property type="entry name" value="POLYPROTEIN, PUTATIVE-RELATED"/>
    <property type="match status" value="1"/>
</dbReference>
<proteinExistence type="predicted"/>
<evidence type="ECO:0000313" key="3">
    <source>
        <dbReference type="EMBL" id="KAG8377256.1"/>
    </source>
</evidence>
<protein>
    <recommendedName>
        <fullName evidence="2">MULE transposase domain-containing protein</fullName>
    </recommendedName>
</protein>
<dbReference type="Pfam" id="PF10551">
    <property type="entry name" value="MULE"/>
    <property type="match status" value="1"/>
</dbReference>
<feature type="domain" description="MULE transposase" evidence="2">
    <location>
        <begin position="90"/>
        <end position="186"/>
    </location>
</feature>
<sequence length="667" mass="77350">MQEDWYSDATEDDDLISLDESENENKYRGEQRRRHAYFREGDWNMKGRTLLKGMKFLNFKAKKSRKPNSIEEEGRGAMKNGFLAGCWSIIQLDRCFLKTLFGRQFLVAVGRDGNHNMVPIALAVVQVENLENWKWFLSVMLEDIGGLDQSHMWTFITDRKKGLLEAIAELAPYAEHRYCVRHMYENFKKKYNNIELKNLFWSASSSANRPNFEIYMERIERADPEVDDNSKTPSEWLRELPFQHWSRAFLRTTSKSGILVNNLSESFNNIILHARDKPIISMFECIITRLMSKIQKMREGMENYTGVICLNIRKRFGFRPPVFDKMYFSLAAITFKALLGQLCGYLCCHACATISERRFDVDDYVDDCFKKEAYLRVYEHMIHAVPGQKNYIKTNYPILRAPSIKRKRAAEEEPYEPVENNYEINTQLSAAPQPTQASQNDPSNQPVILGNTSTNSRPRLSEYLVVFRDKFWDKSAAPTVVGKKRKPSIADALKNIRERVQEKRPKQCRNSLWAKFMIWKIFGGNYPGSVEVCSGASLTWSRMCSVSNEVKQLIYWVLGVGKVFFWHDHWWGEYSLAELIGQPTEDNLKVKSLCQNGFWKISKLNNILPQHWVQDISSSMICADYSDVMKWKLTPNGYFKSLLSSNLNAKINFVANQLPVMGICSVL</sequence>
<name>A0AAV6X364_9LAMI</name>
<dbReference type="AlphaFoldDB" id="A0AAV6X364"/>
<reference evidence="3" key="1">
    <citation type="submission" date="2019-10" db="EMBL/GenBank/DDBJ databases">
        <authorList>
            <person name="Zhang R."/>
            <person name="Pan Y."/>
            <person name="Wang J."/>
            <person name="Ma R."/>
            <person name="Yu S."/>
        </authorList>
    </citation>
    <scope>NUCLEOTIDE SEQUENCE</scope>
    <source>
        <strain evidence="3">LA-IB0</strain>
        <tissue evidence="3">Leaf</tissue>
    </source>
</reference>